<accession>A0AAD5DIW6</accession>
<gene>
    <name evidence="3" type="ORF">COHA_008971</name>
</gene>
<keyword evidence="2" id="KW-0812">Transmembrane</keyword>
<keyword evidence="2" id="KW-0472">Membrane</keyword>
<proteinExistence type="predicted"/>
<keyword evidence="2" id="KW-1133">Transmembrane helix</keyword>
<name>A0AAD5DIW6_9CHLO</name>
<protein>
    <submittedName>
        <fullName evidence="3">Uncharacterized protein</fullName>
    </submittedName>
</protein>
<dbReference type="Proteomes" id="UP001205105">
    <property type="component" value="Unassembled WGS sequence"/>
</dbReference>
<reference evidence="3" key="1">
    <citation type="submission" date="2020-11" db="EMBL/GenBank/DDBJ databases">
        <title>Chlorella ohadii genome sequencing and assembly.</title>
        <authorList>
            <person name="Murik O."/>
            <person name="Treves H."/>
            <person name="Kedem I."/>
            <person name="Shotland Y."/>
            <person name="Kaplan A."/>
        </authorList>
    </citation>
    <scope>NUCLEOTIDE SEQUENCE</scope>
    <source>
        <strain evidence="3">1</strain>
    </source>
</reference>
<keyword evidence="4" id="KW-1185">Reference proteome</keyword>
<evidence type="ECO:0000313" key="4">
    <source>
        <dbReference type="Proteomes" id="UP001205105"/>
    </source>
</evidence>
<feature type="coiled-coil region" evidence="1">
    <location>
        <begin position="70"/>
        <end position="97"/>
    </location>
</feature>
<dbReference type="EMBL" id="JADXDR010000161">
    <property type="protein sequence ID" value="KAI7837178.1"/>
    <property type="molecule type" value="Genomic_DNA"/>
</dbReference>
<feature type="transmembrane region" description="Helical" evidence="2">
    <location>
        <begin position="31"/>
        <end position="52"/>
    </location>
</feature>
<evidence type="ECO:0000313" key="3">
    <source>
        <dbReference type="EMBL" id="KAI7837178.1"/>
    </source>
</evidence>
<sequence length="119" mass="13278">MHAATLALQNPSALSSTLGDPRCITPLPQDWTPLLTLFLSGIVAVGGATWLLSHSIGSLEARQTATEARLTGVEARLDRLDQKLDQKFNQLDQKFNQLDQKLDQKFDQLLQLLVQRKQQ</sequence>
<dbReference type="AlphaFoldDB" id="A0AAD5DIW6"/>
<evidence type="ECO:0000256" key="1">
    <source>
        <dbReference type="SAM" id="Coils"/>
    </source>
</evidence>
<organism evidence="3 4">
    <name type="scientific">Chlorella ohadii</name>
    <dbReference type="NCBI Taxonomy" id="2649997"/>
    <lineage>
        <taxon>Eukaryota</taxon>
        <taxon>Viridiplantae</taxon>
        <taxon>Chlorophyta</taxon>
        <taxon>core chlorophytes</taxon>
        <taxon>Trebouxiophyceae</taxon>
        <taxon>Chlorellales</taxon>
        <taxon>Chlorellaceae</taxon>
        <taxon>Chlorella clade</taxon>
        <taxon>Chlorella</taxon>
    </lineage>
</organism>
<comment type="caution">
    <text evidence="3">The sequence shown here is derived from an EMBL/GenBank/DDBJ whole genome shotgun (WGS) entry which is preliminary data.</text>
</comment>
<dbReference type="Gene3D" id="3.90.20.10">
    <property type="match status" value="1"/>
</dbReference>
<keyword evidence="1" id="KW-0175">Coiled coil</keyword>
<evidence type="ECO:0000256" key="2">
    <source>
        <dbReference type="SAM" id="Phobius"/>
    </source>
</evidence>